<keyword evidence="1" id="KW-0812">Transmembrane</keyword>
<evidence type="ECO:0000313" key="2">
    <source>
        <dbReference type="EMBL" id="KFE67821.1"/>
    </source>
</evidence>
<sequence length="193" mass="20165">MAMTLANRWWTLALRGIAALAFGVLTFISPGSSLLALVFLFGAYALVDGVLNLGMALVRSNDGQSWGSLIFEGAVGILVGVLTIAWTRITALALLLLIAFWALITGAAEVAAAIRLRKQIKGEWLMALSGVLSIAFGVLLLVAPAAGALAVILWIGAYAIIFGALMLGLSLRLRSWSRTPGRRAPPGGVPTPA</sequence>
<protein>
    <submittedName>
        <fullName evidence="2">Putative membrane protein</fullName>
    </submittedName>
</protein>
<proteinExistence type="predicted"/>
<reference evidence="2 3" key="1">
    <citation type="submission" date="2014-04" db="EMBL/GenBank/DDBJ databases">
        <title>Genome assembly of Hyalangium minutum DSM 14724.</title>
        <authorList>
            <person name="Sharma G."/>
            <person name="Subramanian S."/>
        </authorList>
    </citation>
    <scope>NUCLEOTIDE SEQUENCE [LARGE SCALE GENOMIC DNA]</scope>
    <source>
        <strain evidence="2 3">DSM 14724</strain>
    </source>
</reference>
<dbReference type="InterPro" id="IPR005325">
    <property type="entry name" value="DUF308_memb"/>
</dbReference>
<dbReference type="PATRIC" id="fig|394096.3.peg.4345"/>
<name>A0A085WJF8_9BACT</name>
<dbReference type="RefSeq" id="WP_044190780.1">
    <property type="nucleotide sequence ID" value="NZ_JMCB01000007.1"/>
</dbReference>
<gene>
    <name evidence="2" type="ORF">DB31_8304</name>
</gene>
<dbReference type="Pfam" id="PF03729">
    <property type="entry name" value="DUF308"/>
    <property type="match status" value="1"/>
</dbReference>
<dbReference type="AlphaFoldDB" id="A0A085WJF8"/>
<feature type="transmembrane region" description="Helical" evidence="1">
    <location>
        <begin position="34"/>
        <end position="54"/>
    </location>
</feature>
<keyword evidence="1" id="KW-0472">Membrane</keyword>
<feature type="transmembrane region" description="Helical" evidence="1">
    <location>
        <begin position="12"/>
        <end position="28"/>
    </location>
</feature>
<feature type="transmembrane region" description="Helical" evidence="1">
    <location>
        <begin position="124"/>
        <end position="145"/>
    </location>
</feature>
<evidence type="ECO:0000313" key="3">
    <source>
        <dbReference type="Proteomes" id="UP000028725"/>
    </source>
</evidence>
<keyword evidence="1" id="KW-1133">Transmembrane helix</keyword>
<feature type="transmembrane region" description="Helical" evidence="1">
    <location>
        <begin position="66"/>
        <end position="86"/>
    </location>
</feature>
<evidence type="ECO:0000256" key="1">
    <source>
        <dbReference type="SAM" id="Phobius"/>
    </source>
</evidence>
<dbReference type="Proteomes" id="UP000028725">
    <property type="component" value="Unassembled WGS sequence"/>
</dbReference>
<dbReference type="PANTHER" id="PTHR34989">
    <property type="entry name" value="PROTEIN HDED"/>
    <property type="match status" value="1"/>
</dbReference>
<dbReference type="EMBL" id="JMCB01000007">
    <property type="protein sequence ID" value="KFE67821.1"/>
    <property type="molecule type" value="Genomic_DNA"/>
</dbReference>
<comment type="caution">
    <text evidence="2">The sequence shown here is derived from an EMBL/GenBank/DDBJ whole genome shotgun (WGS) entry which is preliminary data.</text>
</comment>
<dbReference type="STRING" id="394096.DB31_8304"/>
<dbReference type="InterPro" id="IPR052712">
    <property type="entry name" value="Acid_resist_chaperone_HdeD"/>
</dbReference>
<dbReference type="PANTHER" id="PTHR34989:SF1">
    <property type="entry name" value="PROTEIN HDED"/>
    <property type="match status" value="1"/>
</dbReference>
<keyword evidence="3" id="KW-1185">Reference proteome</keyword>
<feature type="transmembrane region" description="Helical" evidence="1">
    <location>
        <begin position="151"/>
        <end position="173"/>
    </location>
</feature>
<accession>A0A085WJF8</accession>
<dbReference type="GO" id="GO:0005886">
    <property type="term" value="C:plasma membrane"/>
    <property type="evidence" value="ECO:0007669"/>
    <property type="project" value="TreeGrafter"/>
</dbReference>
<organism evidence="2 3">
    <name type="scientific">Hyalangium minutum</name>
    <dbReference type="NCBI Taxonomy" id="394096"/>
    <lineage>
        <taxon>Bacteria</taxon>
        <taxon>Pseudomonadati</taxon>
        <taxon>Myxococcota</taxon>
        <taxon>Myxococcia</taxon>
        <taxon>Myxococcales</taxon>
        <taxon>Cystobacterineae</taxon>
        <taxon>Archangiaceae</taxon>
        <taxon>Hyalangium</taxon>
    </lineage>
</organism>
<feature type="transmembrane region" description="Helical" evidence="1">
    <location>
        <begin position="92"/>
        <end position="112"/>
    </location>
</feature>
<dbReference type="OrthoDB" id="5511623at2"/>